<keyword evidence="4" id="KW-1185">Reference proteome</keyword>
<dbReference type="Proteomes" id="UP000198734">
    <property type="component" value="Unassembled WGS sequence"/>
</dbReference>
<organism evidence="3 4">
    <name type="scientific">Psychrobacillus psychrotolerans</name>
    <dbReference type="NCBI Taxonomy" id="126156"/>
    <lineage>
        <taxon>Bacteria</taxon>
        <taxon>Bacillati</taxon>
        <taxon>Bacillota</taxon>
        <taxon>Bacilli</taxon>
        <taxon>Bacillales</taxon>
        <taxon>Bacillaceae</taxon>
        <taxon>Psychrobacillus</taxon>
    </lineage>
</organism>
<keyword evidence="1" id="KW-0472">Membrane</keyword>
<dbReference type="Gene3D" id="3.10.450.40">
    <property type="match status" value="2"/>
</dbReference>
<dbReference type="RefSeq" id="WP_093534625.1">
    <property type="nucleotide sequence ID" value="NZ_FOXU01000001.1"/>
</dbReference>
<gene>
    <name evidence="3" type="ORF">SAMN05421670_0930</name>
</gene>
<keyword evidence="1" id="KW-0812">Transmembrane</keyword>
<dbReference type="EMBL" id="FOXU01000001">
    <property type="protein sequence ID" value="SFQ09893.1"/>
    <property type="molecule type" value="Genomic_DNA"/>
</dbReference>
<feature type="transmembrane region" description="Helical" evidence="1">
    <location>
        <begin position="6"/>
        <end position="27"/>
    </location>
</feature>
<dbReference type="Pfam" id="PF17881">
    <property type="entry name" value="TseB"/>
    <property type="match status" value="1"/>
</dbReference>
<evidence type="ECO:0000259" key="2">
    <source>
        <dbReference type="Pfam" id="PF17881"/>
    </source>
</evidence>
<dbReference type="SUPFAM" id="SSF54403">
    <property type="entry name" value="Cystatin/monellin"/>
    <property type="match status" value="2"/>
</dbReference>
<accession>A0A1I5VR55</accession>
<dbReference type="InterPro" id="IPR046350">
    <property type="entry name" value="Cystatin_sf"/>
</dbReference>
<proteinExistence type="predicted"/>
<dbReference type="OrthoDB" id="2381181at2"/>
<dbReference type="AlphaFoldDB" id="A0A1I5VR55"/>
<dbReference type="STRING" id="126156.SAMN05421670_0930"/>
<name>A0A1I5VR55_9BACI</name>
<reference evidence="4" key="1">
    <citation type="submission" date="2016-10" db="EMBL/GenBank/DDBJ databases">
        <authorList>
            <person name="Varghese N."/>
            <person name="Submissions S."/>
        </authorList>
    </citation>
    <scope>NUCLEOTIDE SEQUENCE [LARGE SCALE GENOMIC DNA]</scope>
    <source>
        <strain evidence="4">DSM 11706</strain>
    </source>
</reference>
<dbReference type="InterPro" id="IPR041401">
    <property type="entry name" value="TseB-like_dom"/>
</dbReference>
<keyword evidence="1" id="KW-1133">Transmembrane helix</keyword>
<evidence type="ECO:0000256" key="1">
    <source>
        <dbReference type="SAM" id="Phobius"/>
    </source>
</evidence>
<sequence>MGLKKWLLFMVIFALSLTIVISLLIYFQAKGPFSEATDKAESYVLENNLLAQVDKTYVYNNTSTFYTVIGSTAKGEEKAYFLPHGKSDEKIMEVNLEEGISEQRAVDLVMKDVKEGKLLHAKLGVEEIGPVWEITYVNAEDNLNYVYLLFDNGEWWKRISNL</sequence>
<protein>
    <submittedName>
        <fullName evidence="3">Uncharacterized protein YpmB</fullName>
    </submittedName>
</protein>
<evidence type="ECO:0000313" key="4">
    <source>
        <dbReference type="Proteomes" id="UP000198734"/>
    </source>
</evidence>
<feature type="domain" description="Cell wall elongation regulator TseB-like" evidence="2">
    <location>
        <begin position="39"/>
        <end position="83"/>
    </location>
</feature>
<evidence type="ECO:0000313" key="3">
    <source>
        <dbReference type="EMBL" id="SFQ09893.1"/>
    </source>
</evidence>